<dbReference type="AlphaFoldDB" id="A0A150L9H4"/>
<dbReference type="EMBL" id="LQYT01000140">
    <property type="protein sequence ID" value="KYD08352.1"/>
    <property type="molecule type" value="Genomic_DNA"/>
</dbReference>
<feature type="region of interest" description="Disordered" evidence="1">
    <location>
        <begin position="1"/>
        <end position="21"/>
    </location>
</feature>
<dbReference type="Proteomes" id="UP000075683">
    <property type="component" value="Unassembled WGS sequence"/>
</dbReference>
<proteinExistence type="predicted"/>
<protein>
    <submittedName>
        <fullName evidence="2">Uncharacterized protein</fullName>
    </submittedName>
</protein>
<reference evidence="2 3" key="1">
    <citation type="submission" date="2016-01" db="EMBL/GenBank/DDBJ databases">
        <title>Draft Genome Sequences of Seven Thermophilic Sporeformers Isolated from Foods.</title>
        <authorList>
            <person name="Berendsen E.M."/>
            <person name="Wells-Bennik M.H."/>
            <person name="Krawcyk A.O."/>
            <person name="De Jong A."/>
            <person name="Holsappel S."/>
            <person name="Eijlander R.T."/>
            <person name="Kuipers O.P."/>
        </authorList>
    </citation>
    <scope>NUCLEOTIDE SEQUENCE [LARGE SCALE GENOMIC DNA]</scope>
    <source>
        <strain evidence="2 3">B4135</strain>
    </source>
</reference>
<gene>
    <name evidence="2" type="ORF">B4135_4063</name>
</gene>
<name>A0A150L9H4_9BACI</name>
<accession>A0A150L9H4</accession>
<evidence type="ECO:0000313" key="3">
    <source>
        <dbReference type="Proteomes" id="UP000075683"/>
    </source>
</evidence>
<sequence>MKKIAAKTESHASKNPGGIFLHSTGEKPGSFIKDFDGGFGQFFG</sequence>
<evidence type="ECO:0000313" key="2">
    <source>
        <dbReference type="EMBL" id="KYD08352.1"/>
    </source>
</evidence>
<evidence type="ECO:0000256" key="1">
    <source>
        <dbReference type="SAM" id="MobiDB-lite"/>
    </source>
</evidence>
<feature type="compositionally biased region" description="Basic and acidic residues" evidence="1">
    <location>
        <begin position="1"/>
        <end position="12"/>
    </location>
</feature>
<comment type="caution">
    <text evidence="2">The sequence shown here is derived from an EMBL/GenBank/DDBJ whole genome shotgun (WGS) entry which is preliminary data.</text>
</comment>
<dbReference type="STRING" id="301148.B4135_4063"/>
<organism evidence="2 3">
    <name type="scientific">Caldibacillus debilis</name>
    <dbReference type="NCBI Taxonomy" id="301148"/>
    <lineage>
        <taxon>Bacteria</taxon>
        <taxon>Bacillati</taxon>
        <taxon>Bacillota</taxon>
        <taxon>Bacilli</taxon>
        <taxon>Bacillales</taxon>
        <taxon>Bacillaceae</taxon>
        <taxon>Caldibacillus</taxon>
    </lineage>
</organism>